<feature type="compositionally biased region" description="Basic residues" evidence="1">
    <location>
        <begin position="1"/>
        <end position="10"/>
    </location>
</feature>
<sequence>MILHSSRARRAAPPALRRSEAQAVNRENRGNPDEPWPSMEPLPGDRRLADFGARLGR</sequence>
<organism evidence="2">
    <name type="scientific">uncultured Thermomicrobiales bacterium</name>
    <dbReference type="NCBI Taxonomy" id="1645740"/>
    <lineage>
        <taxon>Bacteria</taxon>
        <taxon>Pseudomonadati</taxon>
        <taxon>Thermomicrobiota</taxon>
        <taxon>Thermomicrobia</taxon>
        <taxon>Thermomicrobiales</taxon>
        <taxon>environmental samples</taxon>
    </lineage>
</organism>
<gene>
    <name evidence="2" type="ORF">AVDCRST_MAG18-4061</name>
</gene>
<name>A0A6J4VY39_9BACT</name>
<evidence type="ECO:0000313" key="2">
    <source>
        <dbReference type="EMBL" id="CAA9587176.1"/>
    </source>
</evidence>
<accession>A0A6J4VY39</accession>
<protein>
    <submittedName>
        <fullName evidence="2">Uncharacterized protein</fullName>
    </submittedName>
</protein>
<feature type="region of interest" description="Disordered" evidence="1">
    <location>
        <begin position="1"/>
        <end position="57"/>
    </location>
</feature>
<proteinExistence type="predicted"/>
<evidence type="ECO:0000256" key="1">
    <source>
        <dbReference type="SAM" id="MobiDB-lite"/>
    </source>
</evidence>
<reference evidence="2" key="1">
    <citation type="submission" date="2020-02" db="EMBL/GenBank/DDBJ databases">
        <authorList>
            <person name="Meier V. D."/>
        </authorList>
    </citation>
    <scope>NUCLEOTIDE SEQUENCE</scope>
    <source>
        <strain evidence="2">AVDCRST_MAG18</strain>
    </source>
</reference>
<dbReference type="AlphaFoldDB" id="A0A6J4VY39"/>
<dbReference type="EMBL" id="CADCWN010000322">
    <property type="protein sequence ID" value="CAA9587176.1"/>
    <property type="molecule type" value="Genomic_DNA"/>
</dbReference>